<dbReference type="PATRIC" id="fig|320787.5.peg.1957"/>
<dbReference type="InterPro" id="IPR036034">
    <property type="entry name" value="PDZ_sf"/>
</dbReference>
<evidence type="ECO:0000256" key="1">
    <source>
        <dbReference type="SAM" id="SignalP"/>
    </source>
</evidence>
<dbReference type="Gene3D" id="2.60.120.260">
    <property type="entry name" value="Galactose-binding domain-like"/>
    <property type="match status" value="1"/>
</dbReference>
<dbReference type="AlphaFoldDB" id="A0A0H4P9P0"/>
<dbReference type="CDD" id="cd07562">
    <property type="entry name" value="Peptidase_S41_TRI"/>
    <property type="match status" value="1"/>
</dbReference>
<protein>
    <submittedName>
        <fullName evidence="3">Periplasmic protease</fullName>
    </submittedName>
</protein>
<dbReference type="OrthoDB" id="5379939at2"/>
<dbReference type="RefSeq" id="WP_048641570.1">
    <property type="nucleotide sequence ID" value="NZ_CP012040.1"/>
</dbReference>
<organism evidence="3 4">
    <name type="scientific">Cyclobacterium amurskyense</name>
    <dbReference type="NCBI Taxonomy" id="320787"/>
    <lineage>
        <taxon>Bacteria</taxon>
        <taxon>Pseudomonadati</taxon>
        <taxon>Bacteroidota</taxon>
        <taxon>Cytophagia</taxon>
        <taxon>Cytophagales</taxon>
        <taxon>Cyclobacteriaceae</taxon>
        <taxon>Cyclobacterium</taxon>
    </lineage>
</organism>
<dbReference type="SUPFAM" id="SSF52096">
    <property type="entry name" value="ClpP/crotonase"/>
    <property type="match status" value="1"/>
</dbReference>
<dbReference type="KEGG" id="camu:CA2015_1778"/>
<dbReference type="Gene3D" id="3.30.750.44">
    <property type="match status" value="1"/>
</dbReference>
<accession>A0A0H4P9P0</accession>
<keyword evidence="3" id="KW-0378">Hydrolase</keyword>
<proteinExistence type="predicted"/>
<dbReference type="Pfam" id="PF03572">
    <property type="entry name" value="Peptidase_S41"/>
    <property type="match status" value="1"/>
</dbReference>
<dbReference type="SMART" id="SM00245">
    <property type="entry name" value="TSPc"/>
    <property type="match status" value="1"/>
</dbReference>
<keyword evidence="3" id="KW-0645">Protease</keyword>
<feature type="signal peptide" evidence="1">
    <location>
        <begin position="1"/>
        <end position="18"/>
    </location>
</feature>
<evidence type="ECO:0000259" key="2">
    <source>
        <dbReference type="SMART" id="SM00245"/>
    </source>
</evidence>
<feature type="domain" description="Tail specific protease" evidence="2">
    <location>
        <begin position="513"/>
        <end position="710"/>
    </location>
</feature>
<reference evidence="3 4" key="1">
    <citation type="submission" date="2015-07" db="EMBL/GenBank/DDBJ databases">
        <authorList>
            <person name="Kim K.M."/>
        </authorList>
    </citation>
    <scope>NUCLEOTIDE SEQUENCE [LARGE SCALE GENOMIC DNA]</scope>
    <source>
        <strain evidence="3 4">KCTC 12363</strain>
    </source>
</reference>
<dbReference type="GO" id="GO:0004175">
    <property type="term" value="F:endopeptidase activity"/>
    <property type="evidence" value="ECO:0007669"/>
    <property type="project" value="TreeGrafter"/>
</dbReference>
<keyword evidence="4" id="KW-1185">Reference proteome</keyword>
<keyword evidence="1" id="KW-0732">Signal</keyword>
<evidence type="ECO:0000313" key="4">
    <source>
        <dbReference type="Proteomes" id="UP000036520"/>
    </source>
</evidence>
<feature type="chain" id="PRO_5005207890" evidence="1">
    <location>
        <begin position="19"/>
        <end position="734"/>
    </location>
</feature>
<dbReference type="InterPro" id="IPR029045">
    <property type="entry name" value="ClpP/crotonase-like_dom_sf"/>
</dbReference>
<dbReference type="GO" id="GO:0008236">
    <property type="term" value="F:serine-type peptidase activity"/>
    <property type="evidence" value="ECO:0007669"/>
    <property type="project" value="InterPro"/>
</dbReference>
<dbReference type="Gene3D" id="2.30.42.10">
    <property type="match status" value="1"/>
</dbReference>
<evidence type="ECO:0000313" key="3">
    <source>
        <dbReference type="EMBL" id="AKP51211.1"/>
    </source>
</evidence>
<dbReference type="PANTHER" id="PTHR32060:SF22">
    <property type="entry name" value="CARBOXYL-TERMINAL-PROCESSING PEPTIDASE 3, CHLOROPLASTIC"/>
    <property type="match status" value="1"/>
</dbReference>
<name>A0A0H4P9P0_9BACT</name>
<gene>
    <name evidence="3" type="ORF">CA2015_1778</name>
</gene>
<sequence length="734" mass="83446">MKNFIVFLFLLAAYYCQAQNDGKFNFDFESQKDKSSLSDGWFKWGDYNLSIDSLTYSGKNAVKITATDTGKFGCIAYPIPAIYSGKTLRLEGYMKIKNVTNGFAGLLLRIDGKEGILAFANMDDQKIKGTKDWQKYSITVNYPQKSETIYVAGILSGKGEAWFDDFYLTLDGENIETLTEAEIEEPKAILDTAFDKGSLLDLSVLTAEKTDDLELLGRVWGFLKYHHPEIAKGNYNWDYELFRFLPSYIEAKNEADRNKLIIDWIDSLNPLTNCTDCIPTDENAILKPDLTWIQNQDSALKDKLLSVYNNRSQGRHYYIQMTPSVGNPDFINENSYENMPYPDDGFRLLSLFRYWNMINYFFPYKHLMDSDWNIKLKEYIPVFLDTENELEYELAALQLIGDIQDTHANIWGGGDKINAWKGSNFPPVNLRFIEDKLVVADFYNEEHIENTGLKVGDIITKINGRPIKEIVNEKSKYYPASNEAARLRNISIDILRSNDDEVKIDFISEGAKENATSLKLYPKDSLDYFTWFRKNYNKSYRKLENDIGYVTLATIKQEDIENIKKDFKNSKGIIIDIRNYPSTFVPFSLGSFFVSSSTPFVKFTIGNINNPGEFSFTKNLEIPSTGKSYKGKLVVLINEFSQSQAEYTAMAFRAGDNTTVIGSTTAGADGNVSSLFLPGGLKTMISGIGVYYPNREETQRIGIVPDIEVKPTIEGIKAGRDELLERAIEIISED</sequence>
<dbReference type="InterPro" id="IPR005151">
    <property type="entry name" value="Tail-specific_protease"/>
</dbReference>
<dbReference type="Gene3D" id="3.90.226.10">
    <property type="entry name" value="2-enoyl-CoA Hydratase, Chain A, domain 1"/>
    <property type="match status" value="1"/>
</dbReference>
<dbReference type="GO" id="GO:0006508">
    <property type="term" value="P:proteolysis"/>
    <property type="evidence" value="ECO:0007669"/>
    <property type="project" value="UniProtKB-KW"/>
</dbReference>
<dbReference type="Proteomes" id="UP000036520">
    <property type="component" value="Chromosome"/>
</dbReference>
<dbReference type="EMBL" id="CP012040">
    <property type="protein sequence ID" value="AKP51211.1"/>
    <property type="molecule type" value="Genomic_DNA"/>
</dbReference>
<dbReference type="SUPFAM" id="SSF50156">
    <property type="entry name" value="PDZ domain-like"/>
    <property type="match status" value="1"/>
</dbReference>
<dbReference type="PANTHER" id="PTHR32060">
    <property type="entry name" value="TAIL-SPECIFIC PROTEASE"/>
    <property type="match status" value="1"/>
</dbReference>